<dbReference type="Proteomes" id="UP000661607">
    <property type="component" value="Unassembled WGS sequence"/>
</dbReference>
<evidence type="ECO:0000313" key="1">
    <source>
        <dbReference type="EMBL" id="MBE1564617.1"/>
    </source>
</evidence>
<evidence type="ECO:0008006" key="3">
    <source>
        <dbReference type="Google" id="ProtNLM"/>
    </source>
</evidence>
<proteinExistence type="predicted"/>
<protein>
    <recommendedName>
        <fullName evidence="3">RNA-binding protein</fullName>
    </recommendedName>
</protein>
<dbReference type="EMBL" id="JADBEF010000001">
    <property type="protein sequence ID" value="MBE1564617.1"/>
    <property type="molecule type" value="Genomic_DNA"/>
</dbReference>
<keyword evidence="2" id="KW-1185">Reference proteome</keyword>
<evidence type="ECO:0000313" key="2">
    <source>
        <dbReference type="Proteomes" id="UP000661607"/>
    </source>
</evidence>
<name>A0ABR9KRG3_9ACTN</name>
<sequence>MTNHETLQNVLDQVVAEGVPDTVVEIKDENGAPARGR</sequence>
<organism evidence="1 2">
    <name type="scientific">Nonomuraea africana</name>
    <dbReference type="NCBI Taxonomy" id="46171"/>
    <lineage>
        <taxon>Bacteria</taxon>
        <taxon>Bacillati</taxon>
        <taxon>Actinomycetota</taxon>
        <taxon>Actinomycetes</taxon>
        <taxon>Streptosporangiales</taxon>
        <taxon>Streptosporangiaceae</taxon>
        <taxon>Nonomuraea</taxon>
    </lineage>
</organism>
<gene>
    <name evidence="1" type="ORF">H4W81_007396</name>
</gene>
<accession>A0ABR9KRG3</accession>
<reference evidence="1 2" key="1">
    <citation type="submission" date="2020-10" db="EMBL/GenBank/DDBJ databases">
        <title>Sequencing the genomes of 1000 actinobacteria strains.</title>
        <authorList>
            <person name="Klenk H.-P."/>
        </authorList>
    </citation>
    <scope>NUCLEOTIDE SEQUENCE [LARGE SCALE GENOMIC DNA]</scope>
    <source>
        <strain evidence="1 2">DSM 43748</strain>
    </source>
</reference>
<comment type="caution">
    <text evidence="1">The sequence shown here is derived from an EMBL/GenBank/DDBJ whole genome shotgun (WGS) entry which is preliminary data.</text>
</comment>